<gene>
    <name evidence="1" type="ORF">RND81_09G100400</name>
</gene>
<comment type="caution">
    <text evidence="1">The sequence shown here is derived from an EMBL/GenBank/DDBJ whole genome shotgun (WGS) entry which is preliminary data.</text>
</comment>
<organism evidence="1 2">
    <name type="scientific">Saponaria officinalis</name>
    <name type="common">Common soapwort</name>
    <name type="synonym">Lychnis saponaria</name>
    <dbReference type="NCBI Taxonomy" id="3572"/>
    <lineage>
        <taxon>Eukaryota</taxon>
        <taxon>Viridiplantae</taxon>
        <taxon>Streptophyta</taxon>
        <taxon>Embryophyta</taxon>
        <taxon>Tracheophyta</taxon>
        <taxon>Spermatophyta</taxon>
        <taxon>Magnoliopsida</taxon>
        <taxon>eudicotyledons</taxon>
        <taxon>Gunneridae</taxon>
        <taxon>Pentapetalae</taxon>
        <taxon>Caryophyllales</taxon>
        <taxon>Caryophyllaceae</taxon>
        <taxon>Caryophylleae</taxon>
        <taxon>Saponaria</taxon>
    </lineage>
</organism>
<evidence type="ECO:0000313" key="1">
    <source>
        <dbReference type="EMBL" id="KAK9690042.1"/>
    </source>
</evidence>
<proteinExistence type="predicted"/>
<name>A0AAW1IIY5_SAPOF</name>
<dbReference type="AlphaFoldDB" id="A0AAW1IIY5"/>
<accession>A0AAW1IIY5</accession>
<dbReference type="Proteomes" id="UP001443914">
    <property type="component" value="Unassembled WGS sequence"/>
</dbReference>
<evidence type="ECO:0000313" key="2">
    <source>
        <dbReference type="Proteomes" id="UP001443914"/>
    </source>
</evidence>
<protein>
    <recommendedName>
        <fullName evidence="3">RNase H type-1 domain-containing protein</fullName>
    </recommendedName>
</protein>
<keyword evidence="2" id="KW-1185">Reference proteome</keyword>
<evidence type="ECO:0008006" key="3">
    <source>
        <dbReference type="Google" id="ProtNLM"/>
    </source>
</evidence>
<reference evidence="1" key="1">
    <citation type="submission" date="2024-03" db="EMBL/GenBank/DDBJ databases">
        <title>WGS assembly of Saponaria officinalis var. Norfolk2.</title>
        <authorList>
            <person name="Jenkins J."/>
            <person name="Shu S."/>
            <person name="Grimwood J."/>
            <person name="Barry K."/>
            <person name="Goodstein D."/>
            <person name="Schmutz J."/>
            <person name="Leebens-Mack J."/>
            <person name="Osbourn A."/>
        </authorList>
    </citation>
    <scope>NUCLEOTIDE SEQUENCE [LARGE SCALE GENOMIC DNA]</scope>
    <source>
        <strain evidence="1">JIC</strain>
    </source>
</reference>
<sequence length="117" mass="13011">MFGLCQIKSRGVVNTSLDNDFNTSSLEPGSLSFLIGRESGCPMSLIKVDVAWIKVRRAAIGWVIYEDRREISWGCQRIWAQNAIQAEGIAIKEAMRRACGIGKLHVEIQSNCLQVIS</sequence>
<dbReference type="EMBL" id="JBDFQZ010000009">
    <property type="protein sequence ID" value="KAK9690042.1"/>
    <property type="molecule type" value="Genomic_DNA"/>
</dbReference>